<keyword evidence="4" id="KW-1278">Translocase</keyword>
<dbReference type="InterPro" id="IPR027417">
    <property type="entry name" value="P-loop_NTPase"/>
</dbReference>
<evidence type="ECO:0000256" key="1">
    <source>
        <dbReference type="ARBA" id="ARBA00022448"/>
    </source>
</evidence>
<dbReference type="SMART" id="SM00382">
    <property type="entry name" value="AAA"/>
    <property type="match status" value="1"/>
</dbReference>
<organism evidence="7 8">
    <name type="scientific">Leifsonia kafniensis</name>
    <dbReference type="NCBI Taxonomy" id="475957"/>
    <lineage>
        <taxon>Bacteria</taxon>
        <taxon>Bacillati</taxon>
        <taxon>Actinomycetota</taxon>
        <taxon>Actinomycetes</taxon>
        <taxon>Micrococcales</taxon>
        <taxon>Microbacteriaceae</taxon>
        <taxon>Leifsonia</taxon>
    </lineage>
</organism>
<protein>
    <submittedName>
        <fullName evidence="7">Heme ABC transporter ATP-binding protein</fullName>
    </submittedName>
</protein>
<gene>
    <name evidence="7" type="ORF">GCM10022381_22040</name>
</gene>
<keyword evidence="5" id="KW-0732">Signal</keyword>
<dbReference type="CDD" id="cd03214">
    <property type="entry name" value="ABC_Iron-Siderophores_B12_Hemin"/>
    <property type="match status" value="1"/>
</dbReference>
<evidence type="ECO:0000259" key="6">
    <source>
        <dbReference type="PROSITE" id="PS50893"/>
    </source>
</evidence>
<evidence type="ECO:0000313" key="8">
    <source>
        <dbReference type="Proteomes" id="UP001501803"/>
    </source>
</evidence>
<dbReference type="Pfam" id="PF00005">
    <property type="entry name" value="ABC_tran"/>
    <property type="match status" value="1"/>
</dbReference>
<dbReference type="PANTHER" id="PTHR42794:SF1">
    <property type="entry name" value="HEMIN IMPORT ATP-BINDING PROTEIN HMUV"/>
    <property type="match status" value="1"/>
</dbReference>
<dbReference type="InterPro" id="IPR017871">
    <property type="entry name" value="ABC_transporter-like_CS"/>
</dbReference>
<evidence type="ECO:0000256" key="4">
    <source>
        <dbReference type="ARBA" id="ARBA00022967"/>
    </source>
</evidence>
<dbReference type="PROSITE" id="PS50893">
    <property type="entry name" value="ABC_TRANSPORTER_2"/>
    <property type="match status" value="1"/>
</dbReference>
<evidence type="ECO:0000256" key="3">
    <source>
        <dbReference type="ARBA" id="ARBA00022840"/>
    </source>
</evidence>
<evidence type="ECO:0000256" key="5">
    <source>
        <dbReference type="SAM" id="SignalP"/>
    </source>
</evidence>
<dbReference type="Proteomes" id="UP001501803">
    <property type="component" value="Unassembled WGS sequence"/>
</dbReference>
<dbReference type="GO" id="GO:0005524">
    <property type="term" value="F:ATP binding"/>
    <property type="evidence" value="ECO:0007669"/>
    <property type="project" value="UniProtKB-KW"/>
</dbReference>
<dbReference type="EMBL" id="BAABCN010000005">
    <property type="protein sequence ID" value="GAA3879315.1"/>
    <property type="molecule type" value="Genomic_DNA"/>
</dbReference>
<keyword evidence="1" id="KW-0813">Transport</keyword>
<comment type="caution">
    <text evidence="7">The sequence shown here is derived from an EMBL/GenBank/DDBJ whole genome shotgun (WGS) entry which is preliminary data.</text>
</comment>
<dbReference type="SUPFAM" id="SSF52540">
    <property type="entry name" value="P-loop containing nucleoside triphosphate hydrolases"/>
    <property type="match status" value="1"/>
</dbReference>
<keyword evidence="2" id="KW-0547">Nucleotide-binding</keyword>
<evidence type="ECO:0000313" key="7">
    <source>
        <dbReference type="EMBL" id="GAA3879315.1"/>
    </source>
</evidence>
<dbReference type="NCBIfam" id="NF010068">
    <property type="entry name" value="PRK13548.1"/>
    <property type="match status" value="1"/>
</dbReference>
<dbReference type="RefSeq" id="WP_345066267.1">
    <property type="nucleotide sequence ID" value="NZ_BAABCN010000005.1"/>
</dbReference>
<feature type="signal peptide" evidence="5">
    <location>
        <begin position="1"/>
        <end position="20"/>
    </location>
</feature>
<evidence type="ECO:0000256" key="2">
    <source>
        <dbReference type="ARBA" id="ARBA00022741"/>
    </source>
</evidence>
<feature type="domain" description="ABC transporter" evidence="6">
    <location>
        <begin position="33"/>
        <end position="269"/>
    </location>
</feature>
<proteinExistence type="predicted"/>
<keyword evidence="8" id="KW-1185">Reference proteome</keyword>
<feature type="chain" id="PRO_5045077459" evidence="5">
    <location>
        <begin position="21"/>
        <end position="292"/>
    </location>
</feature>
<dbReference type="PROSITE" id="PS00211">
    <property type="entry name" value="ABC_TRANSPORTER_1"/>
    <property type="match status" value="1"/>
</dbReference>
<dbReference type="InterPro" id="IPR003593">
    <property type="entry name" value="AAA+_ATPase"/>
</dbReference>
<keyword evidence="3 7" id="KW-0067">ATP-binding</keyword>
<sequence length="292" mass="30700">MRRARGATAPAMVAAPAAPAAPASVGAPAAVAVAASGLVFAPGGARILDEVSFEVGRGEIVALIGPNGAGKSTALAALAGDIRLSHGSVTIDDRDLRSLPIAELGRLRSVLLQQSAVAFSYTVREIVMMGRLPWNAVAIDDDEPTDEEIVAQAMRRTDIEHLADRDVTTLSGGEQARAALARVLAQRCGIVMLDEPTAALDIGHQEQVLQLARELADGGVAVLVVLHDLGLAAAYADRVVVMDHGRVVADGVPHEVMTGELLSRVYRYPIEVIRHAETGELLVTPVRSVWRS</sequence>
<accession>A0ABP7KIZ4</accession>
<dbReference type="InterPro" id="IPR003439">
    <property type="entry name" value="ABC_transporter-like_ATP-bd"/>
</dbReference>
<dbReference type="Gene3D" id="3.40.50.300">
    <property type="entry name" value="P-loop containing nucleotide triphosphate hydrolases"/>
    <property type="match status" value="1"/>
</dbReference>
<reference evidence="8" key="1">
    <citation type="journal article" date="2019" name="Int. J. Syst. Evol. Microbiol.">
        <title>The Global Catalogue of Microorganisms (GCM) 10K type strain sequencing project: providing services to taxonomists for standard genome sequencing and annotation.</title>
        <authorList>
            <consortium name="The Broad Institute Genomics Platform"/>
            <consortium name="The Broad Institute Genome Sequencing Center for Infectious Disease"/>
            <person name="Wu L."/>
            <person name="Ma J."/>
        </authorList>
    </citation>
    <scope>NUCLEOTIDE SEQUENCE [LARGE SCALE GENOMIC DNA]</scope>
    <source>
        <strain evidence="8">JCM 17021</strain>
    </source>
</reference>
<name>A0ABP7KIZ4_9MICO</name>
<dbReference type="PANTHER" id="PTHR42794">
    <property type="entry name" value="HEMIN IMPORT ATP-BINDING PROTEIN HMUV"/>
    <property type="match status" value="1"/>
</dbReference>